<reference evidence="3" key="1">
    <citation type="submission" date="2011-12" db="EMBL/GenBank/DDBJ databases">
        <title>Complete genome sequence of Streptomyces cattleya strain DSM 46488.</title>
        <authorList>
            <person name="Ou H.-Y."/>
            <person name="Li P."/>
            <person name="Zhao C."/>
            <person name="O'Hagan D."/>
            <person name="Deng Z."/>
        </authorList>
    </citation>
    <scope>NUCLEOTIDE SEQUENCE [LARGE SCALE GENOMIC DNA]</scope>
    <source>
        <strain evidence="3">ATCC 35852 / DSM 46488 / JCM 4925 / NBRC 14057 / NRRL 8057</strain>
        <plasmid evidence="3">Plasmid pSCATT</plasmid>
    </source>
</reference>
<protein>
    <submittedName>
        <fullName evidence="2">Uncharacterized protein</fullName>
    </submittedName>
</protein>
<evidence type="ECO:0000313" key="3">
    <source>
        <dbReference type="Proteomes" id="UP000007842"/>
    </source>
</evidence>
<dbReference type="AlphaFoldDB" id="G8XI24"/>
<evidence type="ECO:0000256" key="1">
    <source>
        <dbReference type="SAM" id="MobiDB-lite"/>
    </source>
</evidence>
<keyword evidence="3" id="KW-1185">Reference proteome</keyword>
<feature type="compositionally biased region" description="Low complexity" evidence="1">
    <location>
        <begin position="112"/>
        <end position="121"/>
    </location>
</feature>
<dbReference type="Proteomes" id="UP000007842">
    <property type="component" value="Plasmid pSCATT"/>
</dbReference>
<dbReference type="EMBL" id="CP003229">
    <property type="protein sequence ID" value="AEW99932.1"/>
    <property type="molecule type" value="Genomic_DNA"/>
</dbReference>
<feature type="compositionally biased region" description="Basic residues" evidence="1">
    <location>
        <begin position="35"/>
        <end position="44"/>
    </location>
</feature>
<evidence type="ECO:0000313" key="2">
    <source>
        <dbReference type="EMBL" id="AEW99932.1"/>
    </source>
</evidence>
<proteinExistence type="predicted"/>
<dbReference type="HOGENOM" id="CLU_1128534_0_0_11"/>
<name>G8XI24_STREN</name>
<dbReference type="KEGG" id="scy:SCATT_p17390"/>
<sequence>MPDTLRGPLRGTPHPRDHRRHVHRAPPGQRPAAHPPHRRSGIRRQQRLARAGVLLGRQPRQRPQIQRLVPQLHRAGPHHDTRVLGHRGAVALQKLRQSQQTCPLRTLGGPGRTVVVRGTGPAPRPARPVKRIRVQQTQHMAGQRPVRRHRGLPRRIRQLPDAPGHPVRRQETIEILQHIAGHSHSLPLTAQTFNGTRPPHRPTTRGVPHTAGPGQPCPARTPCACHGRWGRVNTTTRPTRDQHGSC</sequence>
<feature type="region of interest" description="Disordered" evidence="1">
    <location>
        <begin position="1"/>
        <end position="44"/>
    </location>
</feature>
<accession>G8XI24</accession>
<feature type="region of interest" description="Disordered" evidence="1">
    <location>
        <begin position="105"/>
        <end position="147"/>
    </location>
</feature>
<gene>
    <name evidence="2" type="ordered locus">SCATT_p17390</name>
</gene>
<feature type="region of interest" description="Disordered" evidence="1">
    <location>
        <begin position="193"/>
        <end position="215"/>
    </location>
</feature>
<organism evidence="2 3">
    <name type="scientific">Streptantibioticus cattleyicolor (strain ATCC 35852 / DSM 46488 / JCM 4925 / NBRC 14057 / NRRL 8057)</name>
    <name type="common">Streptomyces cattleya</name>
    <dbReference type="NCBI Taxonomy" id="1003195"/>
    <lineage>
        <taxon>Bacteria</taxon>
        <taxon>Bacillati</taxon>
        <taxon>Actinomycetota</taxon>
        <taxon>Actinomycetes</taxon>
        <taxon>Kitasatosporales</taxon>
        <taxon>Streptomycetaceae</taxon>
        <taxon>Streptantibioticus</taxon>
    </lineage>
</organism>
<geneLocation type="plasmid" evidence="2 3">
    <name>pSCATT</name>
</geneLocation>
<keyword evidence="2" id="KW-0614">Plasmid</keyword>